<dbReference type="GO" id="GO:0016705">
    <property type="term" value="F:oxidoreductase activity, acting on paired donors, with incorporation or reduction of molecular oxygen"/>
    <property type="evidence" value="ECO:0007669"/>
    <property type="project" value="InterPro"/>
</dbReference>
<dbReference type="GO" id="GO:0004497">
    <property type="term" value="F:monooxygenase activity"/>
    <property type="evidence" value="ECO:0007669"/>
    <property type="project" value="UniProtKB-KW"/>
</dbReference>
<dbReference type="InterPro" id="IPR001128">
    <property type="entry name" value="Cyt_P450"/>
</dbReference>
<comment type="similarity">
    <text evidence="3">Belongs to the cytochrome P450 family.</text>
</comment>
<protein>
    <submittedName>
        <fullName evidence="9">Cytochrome P450</fullName>
    </submittedName>
</protein>
<dbReference type="Pfam" id="PF00067">
    <property type="entry name" value="p450"/>
    <property type="match status" value="1"/>
</dbReference>
<evidence type="ECO:0000256" key="3">
    <source>
        <dbReference type="ARBA" id="ARBA00010617"/>
    </source>
</evidence>
<dbReference type="GO" id="GO:0005506">
    <property type="term" value="F:iron ion binding"/>
    <property type="evidence" value="ECO:0007669"/>
    <property type="project" value="InterPro"/>
</dbReference>
<gene>
    <name evidence="9" type="ORF">K435DRAFT_717507</name>
</gene>
<dbReference type="CDD" id="cd11061">
    <property type="entry name" value="CYP67-like"/>
    <property type="match status" value="1"/>
</dbReference>
<evidence type="ECO:0000256" key="8">
    <source>
        <dbReference type="PIRSR" id="PIRSR602401-1"/>
    </source>
</evidence>
<dbReference type="OrthoDB" id="6692864at2759"/>
<dbReference type="AlphaFoldDB" id="A0A4S8MIJ3"/>
<keyword evidence="4 8" id="KW-0479">Metal-binding</keyword>
<dbReference type="PRINTS" id="PR00385">
    <property type="entry name" value="P450"/>
</dbReference>
<dbReference type="SUPFAM" id="SSF48264">
    <property type="entry name" value="Cytochrome P450"/>
    <property type="match status" value="1"/>
</dbReference>
<evidence type="ECO:0000256" key="4">
    <source>
        <dbReference type="ARBA" id="ARBA00022723"/>
    </source>
</evidence>
<dbReference type="InterPro" id="IPR036396">
    <property type="entry name" value="Cyt_P450_sf"/>
</dbReference>
<comment type="cofactor">
    <cofactor evidence="1 8">
        <name>heme</name>
        <dbReference type="ChEBI" id="CHEBI:30413"/>
    </cofactor>
</comment>
<dbReference type="InterPro" id="IPR050121">
    <property type="entry name" value="Cytochrome_P450_monoxygenase"/>
</dbReference>
<evidence type="ECO:0000256" key="2">
    <source>
        <dbReference type="ARBA" id="ARBA00005179"/>
    </source>
</evidence>
<dbReference type="Gene3D" id="1.10.630.10">
    <property type="entry name" value="Cytochrome P450"/>
    <property type="match status" value="1"/>
</dbReference>
<dbReference type="PANTHER" id="PTHR24305">
    <property type="entry name" value="CYTOCHROME P450"/>
    <property type="match status" value="1"/>
</dbReference>
<organism evidence="9 10">
    <name type="scientific">Dendrothele bispora (strain CBS 962.96)</name>
    <dbReference type="NCBI Taxonomy" id="1314807"/>
    <lineage>
        <taxon>Eukaryota</taxon>
        <taxon>Fungi</taxon>
        <taxon>Dikarya</taxon>
        <taxon>Basidiomycota</taxon>
        <taxon>Agaricomycotina</taxon>
        <taxon>Agaricomycetes</taxon>
        <taxon>Agaricomycetidae</taxon>
        <taxon>Agaricales</taxon>
        <taxon>Agaricales incertae sedis</taxon>
        <taxon>Dendrothele</taxon>
    </lineage>
</organism>
<dbReference type="EMBL" id="ML179079">
    <property type="protein sequence ID" value="THV02209.1"/>
    <property type="molecule type" value="Genomic_DNA"/>
</dbReference>
<evidence type="ECO:0000256" key="6">
    <source>
        <dbReference type="ARBA" id="ARBA00023004"/>
    </source>
</evidence>
<keyword evidence="10" id="KW-1185">Reference proteome</keyword>
<evidence type="ECO:0000313" key="9">
    <source>
        <dbReference type="EMBL" id="THV02209.1"/>
    </source>
</evidence>
<dbReference type="GO" id="GO:0020037">
    <property type="term" value="F:heme binding"/>
    <property type="evidence" value="ECO:0007669"/>
    <property type="project" value="InterPro"/>
</dbReference>
<evidence type="ECO:0000256" key="1">
    <source>
        <dbReference type="ARBA" id="ARBA00001971"/>
    </source>
</evidence>
<feature type="binding site" description="axial binding residue" evidence="8">
    <location>
        <position position="511"/>
    </location>
    <ligand>
        <name>heme</name>
        <dbReference type="ChEBI" id="CHEBI:30413"/>
    </ligand>
    <ligandPart>
        <name>Fe</name>
        <dbReference type="ChEBI" id="CHEBI:18248"/>
    </ligandPart>
</feature>
<evidence type="ECO:0000256" key="5">
    <source>
        <dbReference type="ARBA" id="ARBA00023002"/>
    </source>
</evidence>
<dbReference type="PRINTS" id="PR00463">
    <property type="entry name" value="EP450I"/>
</dbReference>
<keyword evidence="6 8" id="KW-0408">Iron</keyword>
<name>A0A4S8MIJ3_DENBC</name>
<keyword evidence="7" id="KW-0503">Monooxygenase</keyword>
<comment type="pathway">
    <text evidence="2">Secondary metabolite biosynthesis.</text>
</comment>
<evidence type="ECO:0000313" key="10">
    <source>
        <dbReference type="Proteomes" id="UP000297245"/>
    </source>
</evidence>
<evidence type="ECO:0000256" key="7">
    <source>
        <dbReference type="ARBA" id="ARBA00023033"/>
    </source>
</evidence>
<reference evidence="9 10" key="1">
    <citation type="journal article" date="2019" name="Nat. Ecol. Evol.">
        <title>Megaphylogeny resolves global patterns of mushroom evolution.</title>
        <authorList>
            <person name="Varga T."/>
            <person name="Krizsan K."/>
            <person name="Foldi C."/>
            <person name="Dima B."/>
            <person name="Sanchez-Garcia M."/>
            <person name="Sanchez-Ramirez S."/>
            <person name="Szollosi G.J."/>
            <person name="Szarkandi J.G."/>
            <person name="Papp V."/>
            <person name="Albert L."/>
            <person name="Andreopoulos W."/>
            <person name="Angelini C."/>
            <person name="Antonin V."/>
            <person name="Barry K.W."/>
            <person name="Bougher N.L."/>
            <person name="Buchanan P."/>
            <person name="Buyck B."/>
            <person name="Bense V."/>
            <person name="Catcheside P."/>
            <person name="Chovatia M."/>
            <person name="Cooper J."/>
            <person name="Damon W."/>
            <person name="Desjardin D."/>
            <person name="Finy P."/>
            <person name="Geml J."/>
            <person name="Haridas S."/>
            <person name="Hughes K."/>
            <person name="Justo A."/>
            <person name="Karasinski D."/>
            <person name="Kautmanova I."/>
            <person name="Kiss B."/>
            <person name="Kocsube S."/>
            <person name="Kotiranta H."/>
            <person name="LaButti K.M."/>
            <person name="Lechner B.E."/>
            <person name="Liimatainen K."/>
            <person name="Lipzen A."/>
            <person name="Lukacs Z."/>
            <person name="Mihaltcheva S."/>
            <person name="Morgado L.N."/>
            <person name="Niskanen T."/>
            <person name="Noordeloos M.E."/>
            <person name="Ohm R.A."/>
            <person name="Ortiz-Santana B."/>
            <person name="Ovrebo C."/>
            <person name="Racz N."/>
            <person name="Riley R."/>
            <person name="Savchenko A."/>
            <person name="Shiryaev A."/>
            <person name="Soop K."/>
            <person name="Spirin V."/>
            <person name="Szebenyi C."/>
            <person name="Tomsovsky M."/>
            <person name="Tulloss R.E."/>
            <person name="Uehling J."/>
            <person name="Grigoriev I.V."/>
            <person name="Vagvolgyi C."/>
            <person name="Papp T."/>
            <person name="Martin F.M."/>
            <person name="Miettinen O."/>
            <person name="Hibbett D.S."/>
            <person name="Nagy L.G."/>
        </authorList>
    </citation>
    <scope>NUCLEOTIDE SEQUENCE [LARGE SCALE GENOMIC DNA]</scope>
    <source>
        <strain evidence="9 10">CBS 962.96</strain>
    </source>
</reference>
<accession>A0A4S8MIJ3</accession>
<proteinExistence type="inferred from homology"/>
<dbReference type="PANTHER" id="PTHR24305:SF187">
    <property type="entry name" value="P450, PUTATIVE (EUROFUNG)-RELATED"/>
    <property type="match status" value="1"/>
</dbReference>
<sequence>MLLLPCLTGILTYLAIHFGEPAGPRNSPKAAKRASFLLGLGLASSCTISITSFAVFADNSDTSLGSSDISGSVRFLVNSVQARTIWTSCLAYVASVIASVVCYRISPLHPLAGIPGPFWFKTSKLFGAWTAWQGTTHLRMKSWHDKYGPVVRTGPNEVSVTDVDAMQAMLGSSGLPKGQFYDGRWDPNAPAGSLIILQDEEHTNRRRLWTRGMSSQSLKEYEVLIGKRVNSLIEKLESMAGAGSSVDLAAWISYFTFDFMGDMAFGGGFELLRDSGDNDGILDVMKRFAMAVQVVCHIPWAAPYMNKIPVFGNNMKRLRAFGVDAATGRVKMGASSKDLWYHLTDEAGFEKVKPSLAGVIADGALAIVAGADTTVSALSSLFYFLLSNPHCYKRLQEEVDAVYPPGSDPLDVSKHNELIYMNACLNEAMRLQPPVPTSGPRQIPLDSNGRMAAEYFLPPGTQVFVPPYSLHRDPRYFSPSPNDFIPDRWLDPTKAPNMAAFIPFSYGPANCVGKALARQEMLMVMSSLLQKLHFSFAEGFRPETWAESLLDYFITIRGPLYAEIRIR</sequence>
<keyword evidence="5" id="KW-0560">Oxidoreductase</keyword>
<dbReference type="Proteomes" id="UP000297245">
    <property type="component" value="Unassembled WGS sequence"/>
</dbReference>
<keyword evidence="8" id="KW-0349">Heme</keyword>
<dbReference type="InterPro" id="IPR002401">
    <property type="entry name" value="Cyt_P450_E_grp-I"/>
</dbReference>